<dbReference type="RefSeq" id="XP_020066960.1">
    <property type="nucleotide sequence ID" value="XM_020206222.1"/>
</dbReference>
<evidence type="ECO:0000313" key="3">
    <source>
        <dbReference type="Proteomes" id="UP000094285"/>
    </source>
</evidence>
<dbReference type="PANTHER" id="PTHR28092:SF1">
    <property type="entry name" value="FACTOR-INDUCED GENE 1 PROTEIN"/>
    <property type="match status" value="1"/>
</dbReference>
<dbReference type="GO" id="GO:0016020">
    <property type="term" value="C:membrane"/>
    <property type="evidence" value="ECO:0007669"/>
    <property type="project" value="InterPro"/>
</dbReference>
<protein>
    <submittedName>
        <fullName evidence="2">Membrane fusion mating protein FIG1</fullName>
    </submittedName>
</protein>
<sequence length="248" mass="27008">MILFLVKSVFQYFVVAIAFTTTFLLGFLLLGSTDTASVYSNVYLTSLQFNQSSEFLPNIQSALNATRKGYMADMSIKIGYLSYCMTVQGNSTCTGFGTGADSRIAGVSIVPTSLEKAPQLDLVAISKSFNQVCHPNLLMTVVIVTILTMIVLCYSAIPVVPGKRVAHKVSCFMSFANLILWGLGLMLQHEAVSSAGRIIGPSSMGMLEVLKGKRADAMTWIAFTFILVIFLNTVMVLIKDLKQVDKKV</sequence>
<dbReference type="Proteomes" id="UP000094285">
    <property type="component" value="Unassembled WGS sequence"/>
</dbReference>
<dbReference type="InterPro" id="IPR033481">
    <property type="entry name" value="Dni1/Fig1"/>
</dbReference>
<reference evidence="3" key="1">
    <citation type="submission" date="2016-05" db="EMBL/GenBank/DDBJ databases">
        <title>Comparative genomics of biotechnologically important yeasts.</title>
        <authorList>
            <consortium name="DOE Joint Genome Institute"/>
            <person name="Riley R."/>
            <person name="Haridas S."/>
            <person name="Wolfe K.H."/>
            <person name="Lopes M.R."/>
            <person name="Hittinger C.T."/>
            <person name="Goker M."/>
            <person name="Salamov A."/>
            <person name="Wisecaver J."/>
            <person name="Long T.M."/>
            <person name="Aerts A.L."/>
            <person name="Barry K."/>
            <person name="Choi C."/>
            <person name="Clum A."/>
            <person name="Coughlan A.Y."/>
            <person name="Deshpande S."/>
            <person name="Douglass A.P."/>
            <person name="Hanson S.J."/>
            <person name="Klenk H.-P."/>
            <person name="Labutti K."/>
            <person name="Lapidus A."/>
            <person name="Lindquist E."/>
            <person name="Lipzen A."/>
            <person name="Meier-Kolthoff J.P."/>
            <person name="Ohm R.A."/>
            <person name="Otillar R.P."/>
            <person name="Pangilinan J."/>
            <person name="Peng Y."/>
            <person name="Rokas A."/>
            <person name="Rosa C.A."/>
            <person name="Scheuner C."/>
            <person name="Sibirny A.A."/>
            <person name="Slot J.C."/>
            <person name="Stielow J.B."/>
            <person name="Sun H."/>
            <person name="Kurtzman C.P."/>
            <person name="Blackwell M."/>
            <person name="Grigoriev I.V."/>
            <person name="Jeffries T.W."/>
        </authorList>
    </citation>
    <scope>NUCLEOTIDE SEQUENCE [LARGE SCALE GENOMIC DNA]</scope>
    <source>
        <strain evidence="3">NRRL Y-17324</strain>
    </source>
</reference>
<dbReference type="STRING" id="984487.A0A1E4SQR7"/>
<dbReference type="GeneID" id="30980359"/>
<evidence type="ECO:0000256" key="1">
    <source>
        <dbReference type="SAM" id="Phobius"/>
    </source>
</evidence>
<name>A0A1E4SQR7_9ASCO</name>
<feature type="transmembrane region" description="Helical" evidence="1">
    <location>
        <begin position="169"/>
        <end position="187"/>
    </location>
</feature>
<dbReference type="OrthoDB" id="4089394at2759"/>
<gene>
    <name evidence="2" type="ORF">CANTADRAFT_123909</name>
</gene>
<evidence type="ECO:0000313" key="2">
    <source>
        <dbReference type="EMBL" id="ODV81838.1"/>
    </source>
</evidence>
<accession>A0A1E4SQR7</accession>
<keyword evidence="1" id="KW-1133">Transmembrane helix</keyword>
<dbReference type="EMBL" id="KV453909">
    <property type="protein sequence ID" value="ODV81838.1"/>
    <property type="molecule type" value="Genomic_DNA"/>
</dbReference>
<dbReference type="GO" id="GO:0000747">
    <property type="term" value="P:conjugation with cellular fusion"/>
    <property type="evidence" value="ECO:0007669"/>
    <property type="project" value="TreeGrafter"/>
</dbReference>
<feature type="transmembrane region" description="Helical" evidence="1">
    <location>
        <begin position="217"/>
        <end position="238"/>
    </location>
</feature>
<feature type="transmembrane region" description="Helical" evidence="1">
    <location>
        <begin position="137"/>
        <end position="157"/>
    </location>
</feature>
<proteinExistence type="predicted"/>
<dbReference type="GO" id="GO:0043332">
    <property type="term" value="C:mating projection tip"/>
    <property type="evidence" value="ECO:0007669"/>
    <property type="project" value="TreeGrafter"/>
</dbReference>
<keyword evidence="1" id="KW-0812">Transmembrane</keyword>
<keyword evidence="3" id="KW-1185">Reference proteome</keyword>
<feature type="transmembrane region" description="Helical" evidence="1">
    <location>
        <begin position="12"/>
        <end position="31"/>
    </location>
</feature>
<organism evidence="2 3">
    <name type="scientific">Suhomyces tanzawaensis NRRL Y-17324</name>
    <dbReference type="NCBI Taxonomy" id="984487"/>
    <lineage>
        <taxon>Eukaryota</taxon>
        <taxon>Fungi</taxon>
        <taxon>Dikarya</taxon>
        <taxon>Ascomycota</taxon>
        <taxon>Saccharomycotina</taxon>
        <taxon>Pichiomycetes</taxon>
        <taxon>Debaryomycetaceae</taxon>
        <taxon>Suhomyces</taxon>
    </lineage>
</organism>
<dbReference type="AlphaFoldDB" id="A0A1E4SQR7"/>
<dbReference type="PANTHER" id="PTHR28092">
    <property type="entry name" value="FACTOR-INDUCED GENE 1 PROTEIN"/>
    <property type="match status" value="1"/>
</dbReference>
<keyword evidence="1" id="KW-0472">Membrane</keyword>
<dbReference type="Pfam" id="PF12351">
    <property type="entry name" value="Fig1"/>
    <property type="match status" value="1"/>
</dbReference>